<dbReference type="Pfam" id="PF00239">
    <property type="entry name" value="Resolvase"/>
    <property type="match status" value="1"/>
</dbReference>
<keyword evidence="3" id="KW-1185">Reference proteome</keyword>
<dbReference type="Proteomes" id="UP001597109">
    <property type="component" value="Unassembled WGS sequence"/>
</dbReference>
<organism evidence="2 3">
    <name type="scientific">Metaplanococcus flavidus</name>
    <dbReference type="NCBI Taxonomy" id="569883"/>
    <lineage>
        <taxon>Bacteria</taxon>
        <taxon>Bacillati</taxon>
        <taxon>Bacillota</taxon>
        <taxon>Bacilli</taxon>
        <taxon>Bacillales</taxon>
        <taxon>Caryophanaceae</taxon>
        <taxon>Metaplanococcus</taxon>
    </lineage>
</organism>
<evidence type="ECO:0000259" key="1">
    <source>
        <dbReference type="SMART" id="SM00857"/>
    </source>
</evidence>
<sequence>MNDKNKVVQRNQPRLVVYTRHTSQNQLAGYQVNRSIQKLKDECQLAGYNVTNVYLEESRQPSYRARPVLKQMLKDAFNGSFEVVMIADAFTLSSDGEERQQLEIELAGYNIVLYSESDYIADSPEEGMRLFEYMRKLINTKHLRLAALQGISLSQVARWMIEDDCKGGETIVKPCEKI</sequence>
<dbReference type="EMBL" id="JBHTKI010000012">
    <property type="protein sequence ID" value="MFD1031722.1"/>
    <property type="molecule type" value="Genomic_DNA"/>
</dbReference>
<accession>A0ABW3LC78</accession>
<evidence type="ECO:0000313" key="2">
    <source>
        <dbReference type="EMBL" id="MFD1031722.1"/>
    </source>
</evidence>
<dbReference type="InterPro" id="IPR036162">
    <property type="entry name" value="Resolvase-like_N_sf"/>
</dbReference>
<feature type="domain" description="Resolvase/invertase-type recombinase catalytic" evidence="1">
    <location>
        <begin position="15"/>
        <end position="152"/>
    </location>
</feature>
<dbReference type="InterPro" id="IPR006119">
    <property type="entry name" value="Resolv_N"/>
</dbReference>
<dbReference type="SUPFAM" id="SSF53041">
    <property type="entry name" value="Resolvase-like"/>
    <property type="match status" value="1"/>
</dbReference>
<protein>
    <submittedName>
        <fullName evidence="2">Recombinase family protein</fullName>
    </submittedName>
</protein>
<dbReference type="SMART" id="SM00857">
    <property type="entry name" value="Resolvase"/>
    <property type="match status" value="1"/>
</dbReference>
<reference evidence="3" key="1">
    <citation type="journal article" date="2019" name="Int. J. Syst. Evol. Microbiol.">
        <title>The Global Catalogue of Microorganisms (GCM) 10K type strain sequencing project: providing services to taxonomists for standard genome sequencing and annotation.</title>
        <authorList>
            <consortium name="The Broad Institute Genomics Platform"/>
            <consortium name="The Broad Institute Genome Sequencing Center for Infectious Disease"/>
            <person name="Wu L."/>
            <person name="Ma J."/>
        </authorList>
    </citation>
    <scope>NUCLEOTIDE SEQUENCE [LARGE SCALE GENOMIC DNA]</scope>
    <source>
        <strain evidence="3">CCUG 56756</strain>
    </source>
</reference>
<gene>
    <name evidence="2" type="ORF">ACFQ1X_09805</name>
</gene>
<proteinExistence type="predicted"/>
<comment type="caution">
    <text evidence="2">The sequence shown here is derived from an EMBL/GenBank/DDBJ whole genome shotgun (WGS) entry which is preliminary data.</text>
</comment>
<dbReference type="Gene3D" id="3.40.50.1390">
    <property type="entry name" value="Resolvase, N-terminal catalytic domain"/>
    <property type="match status" value="1"/>
</dbReference>
<evidence type="ECO:0000313" key="3">
    <source>
        <dbReference type="Proteomes" id="UP001597109"/>
    </source>
</evidence>
<dbReference type="RefSeq" id="WP_144839771.1">
    <property type="nucleotide sequence ID" value="NZ_JBHTKI010000012.1"/>
</dbReference>
<name>A0ABW3LC78_9BACL</name>